<dbReference type="CDD" id="cd02696">
    <property type="entry name" value="MurNAc-LAA"/>
    <property type="match status" value="1"/>
</dbReference>
<dbReference type="InterPro" id="IPR002508">
    <property type="entry name" value="MurNAc-LAA_cat"/>
</dbReference>
<organism evidence="3 4">
    <name type="scientific">Aminipila terrae</name>
    <dbReference type="NCBI Taxonomy" id="2697030"/>
    <lineage>
        <taxon>Bacteria</taxon>
        <taxon>Bacillati</taxon>
        <taxon>Bacillota</taxon>
        <taxon>Clostridia</taxon>
        <taxon>Peptostreptococcales</taxon>
        <taxon>Anaerovoracaceae</taxon>
        <taxon>Aminipila</taxon>
    </lineage>
</organism>
<evidence type="ECO:0000313" key="3">
    <source>
        <dbReference type="EMBL" id="QHI73770.1"/>
    </source>
</evidence>
<evidence type="ECO:0000256" key="1">
    <source>
        <dbReference type="ARBA" id="ARBA00022801"/>
    </source>
</evidence>
<dbReference type="PANTHER" id="PTHR30404:SF0">
    <property type="entry name" value="N-ACETYLMURAMOYL-L-ALANINE AMIDASE AMIC"/>
    <property type="match status" value="1"/>
</dbReference>
<dbReference type="KEGG" id="amic:Ami3637_16510"/>
<dbReference type="Pfam" id="PF01520">
    <property type="entry name" value="Amidase_3"/>
    <property type="match status" value="1"/>
</dbReference>
<name>A0A6P1MGF3_9FIRM</name>
<keyword evidence="1" id="KW-0378">Hydrolase</keyword>
<feature type="domain" description="MurNAc-LAA" evidence="2">
    <location>
        <begin position="69"/>
        <end position="184"/>
    </location>
</feature>
<dbReference type="Proteomes" id="UP000463883">
    <property type="component" value="Chromosome"/>
</dbReference>
<dbReference type="GO" id="GO:0008745">
    <property type="term" value="F:N-acetylmuramoyl-L-alanine amidase activity"/>
    <property type="evidence" value="ECO:0007669"/>
    <property type="project" value="InterPro"/>
</dbReference>
<dbReference type="SUPFAM" id="SSF53187">
    <property type="entry name" value="Zn-dependent exopeptidases"/>
    <property type="match status" value="1"/>
</dbReference>
<keyword evidence="4" id="KW-1185">Reference proteome</keyword>
<dbReference type="PANTHER" id="PTHR30404">
    <property type="entry name" value="N-ACETYLMURAMOYL-L-ALANINE AMIDASE"/>
    <property type="match status" value="1"/>
</dbReference>
<sequence length="246" mass="27338">MIKINICIDAGHCKFTPGKRAFDGSFFEWEFNHDVACRIKGHLDRHGVKSYVQYVENANPKTELNARISAINKTKPDFVVSIHANAAGTTWNEASGWEIYCSAPTDSNSKGTMLAKLIEKNSKVLGLKDRGIKDAHGVAGIVVSTTPPAVLIEHGFYTNQSELVKLKANNFREECAICDAKGILEYLGIAWKEESKMPETKKAHWAKPYLDSLVKKGIINNPEEHKDLDAPITKGQLFALLDRITK</sequence>
<dbReference type="RefSeq" id="WP_162363533.1">
    <property type="nucleotide sequence ID" value="NZ_CP047591.1"/>
</dbReference>
<dbReference type="GO" id="GO:0030288">
    <property type="term" value="C:outer membrane-bounded periplasmic space"/>
    <property type="evidence" value="ECO:0007669"/>
    <property type="project" value="TreeGrafter"/>
</dbReference>
<evidence type="ECO:0000313" key="4">
    <source>
        <dbReference type="Proteomes" id="UP000463883"/>
    </source>
</evidence>
<reference evidence="3 4" key="1">
    <citation type="submission" date="2020-01" db="EMBL/GenBank/DDBJ databases">
        <title>Genomic analysis of Aminipila sp. CBA3637.</title>
        <authorList>
            <person name="Kim Y.B."/>
            <person name="Roh S.W."/>
        </authorList>
    </citation>
    <scope>NUCLEOTIDE SEQUENCE [LARGE SCALE GENOMIC DNA]</scope>
    <source>
        <strain evidence="3 4">CBA3637</strain>
    </source>
</reference>
<proteinExistence type="predicted"/>
<dbReference type="SMART" id="SM00646">
    <property type="entry name" value="Ami_3"/>
    <property type="match status" value="1"/>
</dbReference>
<dbReference type="Gene3D" id="3.40.630.40">
    <property type="entry name" value="Zn-dependent exopeptidases"/>
    <property type="match status" value="1"/>
</dbReference>
<dbReference type="InterPro" id="IPR050695">
    <property type="entry name" value="N-acetylmuramoyl_amidase_3"/>
</dbReference>
<accession>A0A6P1MGF3</accession>
<gene>
    <name evidence="3" type="ORF">Ami3637_16510</name>
</gene>
<dbReference type="GO" id="GO:0009253">
    <property type="term" value="P:peptidoglycan catabolic process"/>
    <property type="evidence" value="ECO:0007669"/>
    <property type="project" value="InterPro"/>
</dbReference>
<evidence type="ECO:0000259" key="2">
    <source>
        <dbReference type="SMART" id="SM00646"/>
    </source>
</evidence>
<dbReference type="AlphaFoldDB" id="A0A6P1MGF3"/>
<protein>
    <recommendedName>
        <fullName evidence="2">MurNAc-LAA domain-containing protein</fullName>
    </recommendedName>
</protein>
<dbReference type="EMBL" id="CP047591">
    <property type="protein sequence ID" value="QHI73770.1"/>
    <property type="molecule type" value="Genomic_DNA"/>
</dbReference>